<dbReference type="Proteomes" id="UP001163823">
    <property type="component" value="Chromosome 3"/>
</dbReference>
<keyword evidence="3" id="KW-1185">Reference proteome</keyword>
<evidence type="ECO:0000313" key="3">
    <source>
        <dbReference type="Proteomes" id="UP001163823"/>
    </source>
</evidence>
<dbReference type="KEGG" id="qsa:O6P43_006893"/>
<dbReference type="EMBL" id="JARAOO010000003">
    <property type="protein sequence ID" value="KAJ7977234.1"/>
    <property type="molecule type" value="Genomic_DNA"/>
</dbReference>
<dbReference type="PANTHER" id="PTHR34449">
    <property type="entry name" value="RHO TERMINATION FACTOR"/>
    <property type="match status" value="1"/>
</dbReference>
<protein>
    <submittedName>
        <fullName evidence="2">Rho-N domain-containing protein 1, chloroplastic</fullName>
    </submittedName>
</protein>
<dbReference type="PANTHER" id="PTHR34449:SF5">
    <property type="entry name" value="ATP BINDING _ ATPASE"/>
    <property type="match status" value="1"/>
</dbReference>
<feature type="compositionally biased region" description="Acidic residues" evidence="1">
    <location>
        <begin position="90"/>
        <end position="101"/>
    </location>
</feature>
<accession>A0AAD7Q9A2</accession>
<feature type="compositionally biased region" description="Polar residues" evidence="1">
    <location>
        <begin position="227"/>
        <end position="241"/>
    </location>
</feature>
<feature type="compositionally biased region" description="Basic residues" evidence="1">
    <location>
        <begin position="75"/>
        <end position="85"/>
    </location>
</feature>
<name>A0AAD7Q9A2_QUISA</name>
<feature type="region of interest" description="Disordered" evidence="1">
    <location>
        <begin position="180"/>
        <end position="340"/>
    </location>
</feature>
<organism evidence="2 3">
    <name type="scientific">Quillaja saponaria</name>
    <name type="common">Soap bark tree</name>
    <dbReference type="NCBI Taxonomy" id="32244"/>
    <lineage>
        <taxon>Eukaryota</taxon>
        <taxon>Viridiplantae</taxon>
        <taxon>Streptophyta</taxon>
        <taxon>Embryophyta</taxon>
        <taxon>Tracheophyta</taxon>
        <taxon>Spermatophyta</taxon>
        <taxon>Magnoliopsida</taxon>
        <taxon>eudicotyledons</taxon>
        <taxon>Gunneridae</taxon>
        <taxon>Pentapetalae</taxon>
        <taxon>rosids</taxon>
        <taxon>fabids</taxon>
        <taxon>Fabales</taxon>
        <taxon>Quillajaceae</taxon>
        <taxon>Quillaja</taxon>
    </lineage>
</organism>
<dbReference type="AlphaFoldDB" id="A0AAD7Q9A2"/>
<proteinExistence type="predicted"/>
<sequence length="379" mass="41715">MSQAVNLVNVPGCGVPEGRCLPFSGVSGRTAAVYSCSSRADYRICSHVKIGSLKSPPGGASFVCEARRNPDFPRQNRHGFFRSRNRQNEEGDSFEDFDEADTISSKNGPLLSLSGTPKFQATAAPGPREKEIVELFRKVQAKLRERTAVRGEKKTAASQGQGKESGTVDSLLKLLRKHSVEQVKRSNGSSRGKDIISDHPKVNGQYDRGQSIRSSDSHSAQRDESQEANISLTRPASNFQRKSPVPRVIYQPVSSDEDTVNSSVPLDDRKRKKNQEQTGLELDPELKLASEVEVDSDPEPEPEHQIFVPDKQIAELSKGNSDDSEHSYNDGNAEEQQLVEHEDYSALKLPELRVLAKSRGLKGFSKMKKGGLVELLNGC</sequence>
<feature type="compositionally biased region" description="Polar residues" evidence="1">
    <location>
        <begin position="156"/>
        <end position="168"/>
    </location>
</feature>
<gene>
    <name evidence="2" type="ORF">O6P43_006893</name>
</gene>
<evidence type="ECO:0000256" key="1">
    <source>
        <dbReference type="SAM" id="MobiDB-lite"/>
    </source>
</evidence>
<feature type="compositionally biased region" description="Basic and acidic residues" evidence="1">
    <location>
        <begin position="215"/>
        <end position="225"/>
    </location>
</feature>
<feature type="compositionally biased region" description="Basic and acidic residues" evidence="1">
    <location>
        <begin position="146"/>
        <end position="155"/>
    </location>
</feature>
<feature type="compositionally biased region" description="Basic and acidic residues" evidence="1">
    <location>
        <begin position="191"/>
        <end position="201"/>
    </location>
</feature>
<reference evidence="2" key="1">
    <citation type="journal article" date="2023" name="Science">
        <title>Elucidation of the pathway for biosynthesis of saponin adjuvants from the soapbark tree.</title>
        <authorList>
            <person name="Reed J."/>
            <person name="Orme A."/>
            <person name="El-Demerdash A."/>
            <person name="Owen C."/>
            <person name="Martin L.B.B."/>
            <person name="Misra R.C."/>
            <person name="Kikuchi S."/>
            <person name="Rejzek M."/>
            <person name="Martin A.C."/>
            <person name="Harkess A."/>
            <person name="Leebens-Mack J."/>
            <person name="Louveau T."/>
            <person name="Stephenson M.J."/>
            <person name="Osbourn A."/>
        </authorList>
    </citation>
    <scope>NUCLEOTIDE SEQUENCE</scope>
    <source>
        <strain evidence="2">S10</strain>
    </source>
</reference>
<feature type="compositionally biased region" description="Polar residues" evidence="1">
    <location>
        <begin position="102"/>
        <end position="119"/>
    </location>
</feature>
<feature type="region of interest" description="Disordered" evidence="1">
    <location>
        <begin position="146"/>
        <end position="168"/>
    </location>
</feature>
<evidence type="ECO:0000313" key="2">
    <source>
        <dbReference type="EMBL" id="KAJ7977234.1"/>
    </source>
</evidence>
<feature type="region of interest" description="Disordered" evidence="1">
    <location>
        <begin position="75"/>
        <end position="127"/>
    </location>
</feature>
<comment type="caution">
    <text evidence="2">The sequence shown here is derived from an EMBL/GenBank/DDBJ whole genome shotgun (WGS) entry which is preliminary data.</text>
</comment>